<dbReference type="VEuPathDB" id="FungiDB:PC110_g18551"/>
<dbReference type="Proteomes" id="UP000251314">
    <property type="component" value="Unassembled WGS sequence"/>
</dbReference>
<accession>A0A329RKY5</accession>
<keyword evidence="2" id="KW-1185">Reference proteome</keyword>
<name>A0A329RKY5_9STRA</name>
<protein>
    <submittedName>
        <fullName evidence="1">Uncharacterized protein</fullName>
    </submittedName>
</protein>
<dbReference type="OrthoDB" id="102977at2759"/>
<evidence type="ECO:0000313" key="2">
    <source>
        <dbReference type="Proteomes" id="UP000251314"/>
    </source>
</evidence>
<gene>
    <name evidence="1" type="ORF">PC110_g18551</name>
</gene>
<organism evidence="1 2">
    <name type="scientific">Phytophthora cactorum</name>
    <dbReference type="NCBI Taxonomy" id="29920"/>
    <lineage>
        <taxon>Eukaryota</taxon>
        <taxon>Sar</taxon>
        <taxon>Stramenopiles</taxon>
        <taxon>Oomycota</taxon>
        <taxon>Peronosporomycetes</taxon>
        <taxon>Peronosporales</taxon>
        <taxon>Peronosporaceae</taxon>
        <taxon>Phytophthora</taxon>
    </lineage>
</organism>
<proteinExistence type="predicted"/>
<sequence length="178" mass="20542">MRASNRLSSTTSSRTYLPAKKSAFKVNIALGYDLVSLTDDSETRYFHPNLVNTYVFSSPVAIDSRSDIRKKVISEIRSMELANKLNYPSSGYKLKAITGFKIYIYYRNHALGDSEAVIPKIIRDNKHVINFPRTNNKCIFHCIAWHSNKKFKKDFRKIQAQVKEAFKRYCSFKGINTL</sequence>
<evidence type="ECO:0000313" key="1">
    <source>
        <dbReference type="EMBL" id="RAW25041.1"/>
    </source>
</evidence>
<reference evidence="1 2" key="1">
    <citation type="submission" date="2018-01" db="EMBL/GenBank/DDBJ databases">
        <title>Draft genome of the strawberry crown rot pathogen Phytophthora cactorum.</title>
        <authorList>
            <person name="Armitage A.D."/>
            <person name="Lysoe E."/>
            <person name="Nellist C.F."/>
            <person name="Harrison R.J."/>
            <person name="Brurberg M.B."/>
        </authorList>
    </citation>
    <scope>NUCLEOTIDE SEQUENCE [LARGE SCALE GENOMIC DNA]</scope>
    <source>
        <strain evidence="1 2">10300</strain>
    </source>
</reference>
<dbReference type="EMBL" id="MJFZ01000801">
    <property type="protein sequence ID" value="RAW25041.1"/>
    <property type="molecule type" value="Genomic_DNA"/>
</dbReference>
<comment type="caution">
    <text evidence="1">The sequence shown here is derived from an EMBL/GenBank/DDBJ whole genome shotgun (WGS) entry which is preliminary data.</text>
</comment>
<dbReference type="AlphaFoldDB" id="A0A329RKY5"/>